<organism evidence="3 4">
    <name type="scientific">Pachysolen tannophilus NRRL Y-2460</name>
    <dbReference type="NCBI Taxonomy" id="669874"/>
    <lineage>
        <taxon>Eukaryota</taxon>
        <taxon>Fungi</taxon>
        <taxon>Dikarya</taxon>
        <taxon>Ascomycota</taxon>
        <taxon>Saccharomycotina</taxon>
        <taxon>Pichiomycetes</taxon>
        <taxon>Pachysolenaceae</taxon>
        <taxon>Pachysolen</taxon>
    </lineage>
</organism>
<dbReference type="InterPro" id="IPR029028">
    <property type="entry name" value="Alpha/beta_knot_MTases"/>
</dbReference>
<evidence type="ECO:0000256" key="2">
    <source>
        <dbReference type="SAM" id="MobiDB-lite"/>
    </source>
</evidence>
<reference evidence="4" key="1">
    <citation type="submission" date="2016-05" db="EMBL/GenBank/DDBJ databases">
        <title>Comparative genomics of biotechnologically important yeasts.</title>
        <authorList>
            <consortium name="DOE Joint Genome Institute"/>
            <person name="Riley R."/>
            <person name="Haridas S."/>
            <person name="Wolfe K.H."/>
            <person name="Lopes M.R."/>
            <person name="Hittinger C.T."/>
            <person name="Goker M."/>
            <person name="Salamov A."/>
            <person name="Wisecaver J."/>
            <person name="Long T.M."/>
            <person name="Aerts A.L."/>
            <person name="Barry K."/>
            <person name="Choi C."/>
            <person name="Clum A."/>
            <person name="Coughlan A.Y."/>
            <person name="Deshpande S."/>
            <person name="Douglass A.P."/>
            <person name="Hanson S.J."/>
            <person name="Klenk H.-P."/>
            <person name="Labutti K."/>
            <person name="Lapidus A."/>
            <person name="Lindquist E."/>
            <person name="Lipzen A."/>
            <person name="Meier-Kolthoff J.P."/>
            <person name="Ohm R.A."/>
            <person name="Otillar R.P."/>
            <person name="Pangilinan J."/>
            <person name="Peng Y."/>
            <person name="Rokas A."/>
            <person name="Rosa C.A."/>
            <person name="Scheuner C."/>
            <person name="Sibirny A.A."/>
            <person name="Slot J.C."/>
            <person name="Stielow J.B."/>
            <person name="Sun H."/>
            <person name="Kurtzman C.P."/>
            <person name="Blackwell M."/>
            <person name="Grigoriev I.V."/>
            <person name="Jeffries T.W."/>
        </authorList>
    </citation>
    <scope>NUCLEOTIDE SEQUENCE [LARGE SCALE GENOMIC DNA]</scope>
    <source>
        <strain evidence="4">NRRL Y-2460</strain>
    </source>
</reference>
<dbReference type="Pfam" id="PF02598">
    <property type="entry name" value="Methyltrn_RNA_3"/>
    <property type="match status" value="1"/>
</dbReference>
<dbReference type="Gene3D" id="3.40.1280.10">
    <property type="match status" value="2"/>
</dbReference>
<gene>
    <name evidence="3" type="ORF">PACTADRAFT_63451</name>
</gene>
<evidence type="ECO:0000313" key="3">
    <source>
        <dbReference type="EMBL" id="ODV97840.1"/>
    </source>
</evidence>
<evidence type="ECO:0000256" key="1">
    <source>
        <dbReference type="ARBA" id="ARBA00009841"/>
    </source>
</evidence>
<evidence type="ECO:0008006" key="5">
    <source>
        <dbReference type="Google" id="ProtNLM"/>
    </source>
</evidence>
<keyword evidence="4" id="KW-1185">Reference proteome</keyword>
<accession>A0A1E4U1G4</accession>
<sequence>MTKDNKGANDGSPALKKRKVTTSAAQSASEKKNESIKPIKKMSPVTYTVCVPSTCISRSNTKNLQQVTHVAYQLARTCTAYNVGEIVVLDIPEERNHEKEQEQPEVVSQSSKKIKFNFDDNATITNGNSQKHAISDSAMLLATLLQFFITPPYLRKASFKHDSLKNFEYAKKLPKLSNLPFMSNNKVYNNYKEGLTIHKKAFSKKKNNSKLEFTKYVNIGEKEALELNGPEVPVNVRVTVDLKEKKIISPIDAYGIIGAKSSFGYHVRIAKSFSSVFTESSYSDGYSQSVYINCGDYFYNNKVEFKELTFDTQSGNILLIFGKWTDLDSSFQNDKELISRGIESAKEMIDGELKIVEGCRVEDGVLIGLTKIDVLKDK</sequence>
<proteinExistence type="inferred from homology"/>
<dbReference type="EMBL" id="KV454011">
    <property type="protein sequence ID" value="ODV97840.1"/>
    <property type="molecule type" value="Genomic_DNA"/>
</dbReference>
<name>A0A1E4U1G4_PACTA</name>
<dbReference type="CDD" id="cd18086">
    <property type="entry name" value="HsC9orf114-like"/>
    <property type="match status" value="1"/>
</dbReference>
<comment type="similarity">
    <text evidence="1">Belongs to the class IV-like SAM-binding methyltransferase superfamily.</text>
</comment>
<feature type="region of interest" description="Disordered" evidence="2">
    <location>
        <begin position="1"/>
        <end position="37"/>
    </location>
</feature>
<dbReference type="SUPFAM" id="SSF75217">
    <property type="entry name" value="alpha/beta knot"/>
    <property type="match status" value="1"/>
</dbReference>
<dbReference type="AlphaFoldDB" id="A0A1E4U1G4"/>
<dbReference type="STRING" id="669874.A0A1E4U1G4"/>
<protein>
    <recommendedName>
        <fullName evidence="5">DUF171-domain-containing protein</fullName>
    </recommendedName>
</protein>
<evidence type="ECO:0000313" key="4">
    <source>
        <dbReference type="Proteomes" id="UP000094236"/>
    </source>
</evidence>
<dbReference type="InterPro" id="IPR029026">
    <property type="entry name" value="tRNA_m1G_MTases_N"/>
</dbReference>
<dbReference type="PANTHER" id="PTHR12150">
    <property type="entry name" value="CLASS IV SAM-BINDING METHYLTRANSFERASE-RELATED"/>
    <property type="match status" value="1"/>
</dbReference>
<dbReference type="Proteomes" id="UP000094236">
    <property type="component" value="Unassembled WGS sequence"/>
</dbReference>
<dbReference type="PANTHER" id="PTHR12150:SF13">
    <property type="entry name" value="METHYLTRANSFERASE C9ORF114-RELATED"/>
    <property type="match status" value="1"/>
</dbReference>
<dbReference type="OrthoDB" id="361029at2759"/>
<dbReference type="InterPro" id="IPR003750">
    <property type="entry name" value="Put_MeTrfase-C9orf114-like"/>
</dbReference>